<dbReference type="Pfam" id="PF00583">
    <property type="entry name" value="Acetyltransf_1"/>
    <property type="match status" value="1"/>
</dbReference>
<organism evidence="2 3">
    <name type="scientific">Salinirubellus salinus</name>
    <dbReference type="NCBI Taxonomy" id="1364945"/>
    <lineage>
        <taxon>Archaea</taxon>
        <taxon>Methanobacteriati</taxon>
        <taxon>Methanobacteriota</taxon>
        <taxon>Stenosarchaea group</taxon>
        <taxon>Halobacteria</taxon>
        <taxon>Halobacteriales</taxon>
        <taxon>Natronomonadaceae</taxon>
        <taxon>Salinirubellus</taxon>
    </lineage>
</organism>
<evidence type="ECO:0000313" key="3">
    <source>
        <dbReference type="Proteomes" id="UP001057580"/>
    </source>
</evidence>
<dbReference type="GO" id="GO:0008999">
    <property type="term" value="F:protein-N-terminal-alanine acetyltransferase activity"/>
    <property type="evidence" value="ECO:0007669"/>
    <property type="project" value="TreeGrafter"/>
</dbReference>
<dbReference type="Proteomes" id="UP001057580">
    <property type="component" value="Chromosome"/>
</dbReference>
<feature type="domain" description="N-acetyltransferase" evidence="1">
    <location>
        <begin position="2"/>
        <end position="153"/>
    </location>
</feature>
<protein>
    <submittedName>
        <fullName evidence="2">GNAT family N-acetyltransferase</fullName>
    </submittedName>
</protein>
<dbReference type="PANTHER" id="PTHR43617:SF31">
    <property type="entry name" value="MYCOTHIOL ACETYLTRANSFERASE"/>
    <property type="match status" value="1"/>
</dbReference>
<dbReference type="GeneID" id="74943595"/>
<dbReference type="CDD" id="cd04301">
    <property type="entry name" value="NAT_SF"/>
    <property type="match status" value="1"/>
</dbReference>
<keyword evidence="3" id="KW-1185">Reference proteome</keyword>
<dbReference type="EMBL" id="CP104003">
    <property type="protein sequence ID" value="UWM53288.1"/>
    <property type="molecule type" value="Genomic_DNA"/>
</dbReference>
<evidence type="ECO:0000313" key="2">
    <source>
        <dbReference type="EMBL" id="UWM53288.1"/>
    </source>
</evidence>
<dbReference type="InterPro" id="IPR016181">
    <property type="entry name" value="Acyl_CoA_acyltransferase"/>
</dbReference>
<dbReference type="KEGG" id="ssai:N0B31_14195"/>
<dbReference type="PANTHER" id="PTHR43617">
    <property type="entry name" value="L-AMINO ACID N-ACETYLTRANSFERASE"/>
    <property type="match status" value="1"/>
</dbReference>
<evidence type="ECO:0000259" key="1">
    <source>
        <dbReference type="PROSITE" id="PS51186"/>
    </source>
</evidence>
<dbReference type="AlphaFoldDB" id="A0A9E7R1S4"/>
<dbReference type="Gene3D" id="3.40.630.30">
    <property type="match status" value="1"/>
</dbReference>
<sequence length="162" mass="18037">MFELVPMTPAYADEVDGWRYDPPYDFYDLRADPGDRAEFLDPDGWEHTRAVLDGPDGNLVGFVQFDPKPGAVEVGLGMAPTETGRGRGRAFVEAGLDYARERYDPERFELAVAAFNERAITVYERCGFERVGTDAVETNGGEYAFVRMARAAKRGARRGRSA</sequence>
<accession>A0A9E7R1S4</accession>
<reference evidence="2" key="1">
    <citation type="submission" date="2022-09" db="EMBL/GenBank/DDBJ databases">
        <title>Diverse halophilic archaea isolated from saline environments.</title>
        <authorList>
            <person name="Cui H.-L."/>
        </authorList>
    </citation>
    <scope>NUCLEOTIDE SEQUENCE</scope>
    <source>
        <strain evidence="2">ZS-35-S2</strain>
    </source>
</reference>
<dbReference type="PROSITE" id="PS51186">
    <property type="entry name" value="GNAT"/>
    <property type="match status" value="1"/>
</dbReference>
<proteinExistence type="predicted"/>
<dbReference type="RefSeq" id="WP_260592282.1">
    <property type="nucleotide sequence ID" value="NZ_CP104003.1"/>
</dbReference>
<gene>
    <name evidence="2" type="ORF">N0B31_14195</name>
</gene>
<dbReference type="InterPro" id="IPR050276">
    <property type="entry name" value="MshD_Acetyltransferase"/>
</dbReference>
<name>A0A9E7R1S4_9EURY</name>
<dbReference type="InterPro" id="IPR000182">
    <property type="entry name" value="GNAT_dom"/>
</dbReference>
<dbReference type="SUPFAM" id="SSF55729">
    <property type="entry name" value="Acyl-CoA N-acyltransferases (Nat)"/>
    <property type="match status" value="1"/>
</dbReference>